<evidence type="ECO:0000313" key="15">
    <source>
        <dbReference type="Proteomes" id="UP000288859"/>
    </source>
</evidence>
<evidence type="ECO:0000256" key="6">
    <source>
        <dbReference type="ARBA" id="ARBA00022776"/>
    </source>
</evidence>
<feature type="region of interest" description="Disordered" evidence="12">
    <location>
        <begin position="993"/>
        <end position="1027"/>
    </location>
</feature>
<dbReference type="OrthoDB" id="5575062at2759"/>
<proteinExistence type="inferred from homology"/>
<dbReference type="InterPro" id="IPR027417">
    <property type="entry name" value="P-loop_NTPase"/>
</dbReference>
<dbReference type="PIRSF" id="PIRSF005719">
    <property type="entry name" value="SMC"/>
    <property type="match status" value="1"/>
</dbReference>
<evidence type="ECO:0000256" key="8">
    <source>
        <dbReference type="ARBA" id="ARBA00023242"/>
    </source>
</evidence>
<keyword evidence="6" id="KW-0498">Mitosis</keyword>
<dbReference type="GO" id="GO:0003677">
    <property type="term" value="F:DNA binding"/>
    <property type="evidence" value="ECO:0007669"/>
    <property type="project" value="TreeGrafter"/>
</dbReference>
<dbReference type="Proteomes" id="UP000288859">
    <property type="component" value="Unassembled WGS sequence"/>
</dbReference>
<evidence type="ECO:0000256" key="3">
    <source>
        <dbReference type="ARBA" id="ARBA00005597"/>
    </source>
</evidence>
<dbReference type="SMART" id="SM00968">
    <property type="entry name" value="SMC_hinge"/>
    <property type="match status" value="1"/>
</dbReference>
<feature type="compositionally biased region" description="Acidic residues" evidence="12">
    <location>
        <begin position="1013"/>
        <end position="1027"/>
    </location>
</feature>
<feature type="region of interest" description="Disordered" evidence="12">
    <location>
        <begin position="82"/>
        <end position="103"/>
    </location>
</feature>
<dbReference type="CDD" id="cd03275">
    <property type="entry name" value="ABC_SMC1_euk"/>
    <property type="match status" value="2"/>
</dbReference>
<feature type="coiled-coil region" evidence="11">
    <location>
        <begin position="193"/>
        <end position="329"/>
    </location>
</feature>
<dbReference type="Pfam" id="PF06470">
    <property type="entry name" value="SMC_hinge"/>
    <property type="match status" value="1"/>
</dbReference>
<dbReference type="InterPro" id="IPR024704">
    <property type="entry name" value="SMC"/>
</dbReference>
<dbReference type="Pfam" id="PF02463">
    <property type="entry name" value="SMC_N"/>
    <property type="match status" value="1"/>
</dbReference>
<dbReference type="VEuPathDB" id="FungiDB:PV10_05499"/>
<dbReference type="SUPFAM" id="SSF75553">
    <property type="entry name" value="Smc hinge domain"/>
    <property type="match status" value="1"/>
</dbReference>
<reference evidence="14 15" key="1">
    <citation type="submission" date="2017-03" db="EMBL/GenBank/DDBJ databases">
        <title>Genomes of endolithic fungi from Antarctica.</title>
        <authorList>
            <person name="Coleine C."/>
            <person name="Masonjones S."/>
            <person name="Stajich J.E."/>
        </authorList>
    </citation>
    <scope>NUCLEOTIDE SEQUENCE [LARGE SCALE GENOMIC DNA]</scope>
    <source>
        <strain evidence="14 15">CCFEE 6314</strain>
    </source>
</reference>
<dbReference type="InterPro" id="IPR028468">
    <property type="entry name" value="Smc1_ABC"/>
</dbReference>
<dbReference type="GO" id="GO:0005524">
    <property type="term" value="F:ATP binding"/>
    <property type="evidence" value="ECO:0007669"/>
    <property type="project" value="InterPro"/>
</dbReference>
<comment type="similarity">
    <text evidence="3">Belongs to the SMC family. SMC1 subfamily.</text>
</comment>
<evidence type="ECO:0000256" key="5">
    <source>
        <dbReference type="ARBA" id="ARBA00022618"/>
    </source>
</evidence>
<dbReference type="InterPro" id="IPR036277">
    <property type="entry name" value="SMC_hinge_sf"/>
</dbReference>
<dbReference type="Gene3D" id="1.20.1060.20">
    <property type="match status" value="1"/>
</dbReference>
<dbReference type="Gene3D" id="3.30.70.1620">
    <property type="match status" value="1"/>
</dbReference>
<evidence type="ECO:0000256" key="1">
    <source>
        <dbReference type="ARBA" id="ARBA00004123"/>
    </source>
</evidence>
<dbReference type="Gene3D" id="1.10.287.1490">
    <property type="match status" value="1"/>
</dbReference>
<evidence type="ECO:0000256" key="4">
    <source>
        <dbReference type="ARBA" id="ARBA00022454"/>
    </source>
</evidence>
<dbReference type="PANTHER" id="PTHR18937:SF12">
    <property type="entry name" value="STRUCTURAL MAINTENANCE OF CHROMOSOMES PROTEIN"/>
    <property type="match status" value="1"/>
</dbReference>
<evidence type="ECO:0000256" key="7">
    <source>
        <dbReference type="ARBA" id="ARBA00023054"/>
    </source>
</evidence>
<evidence type="ECO:0000256" key="11">
    <source>
        <dbReference type="SAM" id="Coils"/>
    </source>
</evidence>
<dbReference type="Gene3D" id="3.40.50.300">
    <property type="entry name" value="P-loop containing nucleotide triphosphate hydrolases"/>
    <property type="match status" value="2"/>
</dbReference>
<keyword evidence="9" id="KW-0131">Cell cycle</keyword>
<evidence type="ECO:0000256" key="12">
    <source>
        <dbReference type="SAM" id="MobiDB-lite"/>
    </source>
</evidence>
<feature type="compositionally biased region" description="Basic and acidic residues" evidence="12">
    <location>
        <begin position="757"/>
        <end position="780"/>
    </location>
</feature>
<evidence type="ECO:0000313" key="14">
    <source>
        <dbReference type="EMBL" id="RVX69399.1"/>
    </source>
</evidence>
<comment type="subcellular location">
    <subcellularLocation>
        <location evidence="2">Chromosome</location>
    </subcellularLocation>
    <subcellularLocation>
        <location evidence="1 10">Nucleus</location>
    </subcellularLocation>
</comment>
<gene>
    <name evidence="14" type="ORF">B0A52_06995</name>
</gene>
<keyword evidence="7 11" id="KW-0175">Coiled coil</keyword>
<dbReference type="GO" id="GO:0051301">
    <property type="term" value="P:cell division"/>
    <property type="evidence" value="ECO:0007669"/>
    <property type="project" value="UniProtKB-KW"/>
</dbReference>
<feature type="coiled-coil region" evidence="11">
    <location>
        <begin position="848"/>
        <end position="920"/>
    </location>
</feature>
<keyword evidence="5" id="KW-0132">Cell division</keyword>
<evidence type="ECO:0000256" key="10">
    <source>
        <dbReference type="PIRNR" id="PIRNR005719"/>
    </source>
</evidence>
<dbReference type="GO" id="GO:0007062">
    <property type="term" value="P:sister chromatid cohesion"/>
    <property type="evidence" value="ECO:0007669"/>
    <property type="project" value="InterPro"/>
</dbReference>
<feature type="domain" description="SMC hinge" evidence="13">
    <location>
        <begin position="542"/>
        <end position="658"/>
    </location>
</feature>
<comment type="caution">
    <text evidence="14">The sequence shown here is derived from an EMBL/GenBank/DDBJ whole genome shotgun (WGS) entry which is preliminary data.</text>
</comment>
<protein>
    <recommendedName>
        <fullName evidence="10">Structural maintenance of chromosomes protein</fullName>
    </recommendedName>
</protein>
<sequence length="1287" mass="146486">MGKLIRLELFNFKSYKNHHTLLFGDAYFTSIIGPNGSGKSNSMDAISFVLGIKSSHLRSTHLRELVYRGRVLKKSIANGDLQANGTDAATDHDSSQVNGTQERHDPKSAWVMAVYQDDAGYEQKFKRTITSQGVSEYRINDRVVTAQQYNESLEQENILIKARNFLVFQGDVEAIAIQKPQDLTRLIEQVSGSIEFKAEYDRLKTELDEASEKQAFQLNRRRGINSEIRQYQEQKREADNFQKKSAERDEAITRHVLWKLFQLQQQINDSNAEIARLNDEFQEATRAAAKFDRQLEAAKKDHAQASRAVTKAEKAIKAKEREIEDSNSALIPIDEQISVSTKQLSKYTSRVDSIMKEHASQASTVGQLEKDLSKVEKAQAQWQKEWEQNASRMGGQLSAADLQQYTKLREEVNKRASADLIRVQRLKNDRAPIEATYHNLKNVVESTEYRLKSLEAEYNTIKDRKAAIQELNKQIQAEIEAKKKELNAATSKRLQAARARTELDEKLADIARKLLEADDGRRTSEKERRMRETVAMLKRTYPGVKGRVHELCKPKQKKYQEAVTTVLGRHFDAVVVDTEATAKQCIEYLRDHRSGQATFIPLDTIQVKAVNTNLKGMHRGMRPAIETVDFDHSVSRAISYACGNAIVCDDLEIAKDLCYKRHVDAKAVTLDGSVIHKGGLMTGGRGREQNARRWDDAEVDKLNKLKDKLMEEWQALPPERSRVAEEQSLQNDLSGLEARLRYSKEELDALQRNLQSKKHEVDHTSSQLRDEKPKMRSELSKLEKIDQDIADYQESINKVENDIFAAFCQRHGFDDIRDYEARQGSIQQEAAQKKLEFITQKGKIEGQLNFEKSRLQATDDRIQALRDKEQRDRETIDELTERRQGLQDDLDSLKHELDELQAELDQHKELQAEAEETFSRRKNEYLKHKKEIDHVLTSIDALNAQLQRHASARYSLLRRAKIENIAIPLAPGSADLETVPINDLPLENADAMDVDEDEPSSSGKAANVNDYGIEPDFDALDDDLKDEDSDSVDAKLQEDIQKLNATLEKMQPNAHAAQRLATVEERARATEAEWETIRTQYRSLKTAFEDVTSNRNELFHKAFSHIAEQIEPIYSNLTKSDEFPAGGRAYLTADDEEPYLAGVNYHTMPPTKRFRDMEHLSGGEKTMAALALLFAIHSYQPSPFFVLDEVDAALDNANVGKLVNYVRNHAGPGMQFIVISLKTGFFQGSEALVGVYRDQSANSSKVLTLDVSTSIPALTRRRPFAAYFSRPFQLTLFLPLQLRKYQP</sequence>
<dbReference type="GO" id="GO:0016887">
    <property type="term" value="F:ATP hydrolysis activity"/>
    <property type="evidence" value="ECO:0007669"/>
    <property type="project" value="InterPro"/>
</dbReference>
<dbReference type="GO" id="GO:0005634">
    <property type="term" value="C:nucleus"/>
    <property type="evidence" value="ECO:0007669"/>
    <property type="project" value="UniProtKB-SubCell"/>
</dbReference>
<dbReference type="GO" id="GO:0008278">
    <property type="term" value="C:cohesin complex"/>
    <property type="evidence" value="ECO:0007669"/>
    <property type="project" value="InterPro"/>
</dbReference>
<dbReference type="EMBL" id="NAJM01000030">
    <property type="protein sequence ID" value="RVX69399.1"/>
    <property type="molecule type" value="Genomic_DNA"/>
</dbReference>
<dbReference type="InterPro" id="IPR010935">
    <property type="entry name" value="SMC_hinge"/>
</dbReference>
<keyword evidence="8 10" id="KW-0539">Nucleus</keyword>
<evidence type="ECO:0000256" key="9">
    <source>
        <dbReference type="ARBA" id="ARBA00023306"/>
    </source>
</evidence>
<name>A0A438N0Z5_EXOME</name>
<dbReference type="PANTHER" id="PTHR18937">
    <property type="entry name" value="STRUCTURAL MAINTENANCE OF CHROMOSOMES SMC FAMILY MEMBER"/>
    <property type="match status" value="1"/>
</dbReference>
<dbReference type="InterPro" id="IPR003395">
    <property type="entry name" value="RecF/RecN/SMC_N"/>
</dbReference>
<organism evidence="14 15">
    <name type="scientific">Exophiala mesophila</name>
    <name type="common">Black yeast-like fungus</name>
    <dbReference type="NCBI Taxonomy" id="212818"/>
    <lineage>
        <taxon>Eukaryota</taxon>
        <taxon>Fungi</taxon>
        <taxon>Dikarya</taxon>
        <taxon>Ascomycota</taxon>
        <taxon>Pezizomycotina</taxon>
        <taxon>Eurotiomycetes</taxon>
        <taxon>Chaetothyriomycetidae</taxon>
        <taxon>Chaetothyriales</taxon>
        <taxon>Herpotrichiellaceae</taxon>
        <taxon>Exophiala</taxon>
    </lineage>
</organism>
<accession>A0A438N0Z5</accession>
<dbReference type="SUPFAM" id="SSF52540">
    <property type="entry name" value="P-loop containing nucleoside triphosphate hydrolases"/>
    <property type="match status" value="1"/>
</dbReference>
<feature type="region of interest" description="Disordered" evidence="12">
    <location>
        <begin position="753"/>
        <end position="780"/>
    </location>
</feature>
<keyword evidence="4" id="KW-0158">Chromosome</keyword>
<evidence type="ECO:0000259" key="13">
    <source>
        <dbReference type="SMART" id="SM00968"/>
    </source>
</evidence>
<evidence type="ECO:0000256" key="2">
    <source>
        <dbReference type="ARBA" id="ARBA00004286"/>
    </source>
</evidence>
<feature type="coiled-coil region" evidence="11">
    <location>
        <begin position="437"/>
        <end position="492"/>
    </location>
</feature>